<evidence type="ECO:0000313" key="1">
    <source>
        <dbReference type="EMBL" id="RWX01039.1"/>
    </source>
</evidence>
<protein>
    <recommendedName>
        <fullName evidence="3">DUF4468 domain-containing protein</fullName>
    </recommendedName>
</protein>
<accession>A0A444HC51</accession>
<name>A0A444HC51_9FLAO</name>
<comment type="caution">
    <text evidence="1">The sequence shown here is derived from an EMBL/GenBank/DDBJ whole genome shotgun (WGS) entry which is preliminary data.</text>
</comment>
<proteinExistence type="predicted"/>
<dbReference type="RefSeq" id="WP_128389518.1">
    <property type="nucleotide sequence ID" value="NZ_SBII01000004.1"/>
</dbReference>
<organism evidence="1 2">
    <name type="scientific">Flavobacterium cerinum</name>
    <dbReference type="NCBI Taxonomy" id="2502784"/>
    <lineage>
        <taxon>Bacteria</taxon>
        <taxon>Pseudomonadati</taxon>
        <taxon>Bacteroidota</taxon>
        <taxon>Flavobacteriia</taxon>
        <taxon>Flavobacteriales</taxon>
        <taxon>Flavobacteriaceae</taxon>
        <taxon>Flavobacterium</taxon>
    </lineage>
</organism>
<dbReference type="AlphaFoldDB" id="A0A444HC51"/>
<dbReference type="Proteomes" id="UP000287527">
    <property type="component" value="Unassembled WGS sequence"/>
</dbReference>
<gene>
    <name evidence="1" type="ORF">EPI11_08435</name>
</gene>
<dbReference type="EMBL" id="SBII01000004">
    <property type="protein sequence ID" value="RWX01039.1"/>
    <property type="molecule type" value="Genomic_DNA"/>
</dbReference>
<sequence>MQKLLPILCLFIAGIAIAQPQMVLMPYGFDPVEVQIPSISQEKFIELSKSWAAEFNRGQKGYDVSDVTSNSLTITAYKRNAFFYRNLGETFQYTIRYSMKLNSYGTYYKLVFTITDIYANDDVLINYKIPDYFSSSGQLKDGYSDIKPSLEKTVNYIAASHYSAIASYK</sequence>
<keyword evidence="2" id="KW-1185">Reference proteome</keyword>
<dbReference type="OrthoDB" id="1357433at2"/>
<evidence type="ECO:0000313" key="2">
    <source>
        <dbReference type="Proteomes" id="UP000287527"/>
    </source>
</evidence>
<evidence type="ECO:0008006" key="3">
    <source>
        <dbReference type="Google" id="ProtNLM"/>
    </source>
</evidence>
<reference evidence="1 2" key="1">
    <citation type="submission" date="2019-01" db="EMBL/GenBank/DDBJ databases">
        <title>Flavobacterium sp. nov.,isolated from freshwater.</title>
        <authorList>
            <person name="Zhang R."/>
            <person name="Du Z.-J."/>
        </authorList>
    </citation>
    <scope>NUCLEOTIDE SEQUENCE [LARGE SCALE GENOMIC DNA]</scope>
    <source>
        <strain evidence="1 2">1E403</strain>
    </source>
</reference>